<protein>
    <recommendedName>
        <fullName evidence="12">Germin-like protein</fullName>
    </recommendedName>
</protein>
<evidence type="ECO:0000256" key="1">
    <source>
        <dbReference type="ARBA" id="ARBA00004271"/>
    </source>
</evidence>
<accession>A0AAV1CZD9</accession>
<dbReference type="SMART" id="SM00835">
    <property type="entry name" value="Cupin_1"/>
    <property type="match status" value="1"/>
</dbReference>
<evidence type="ECO:0000256" key="2">
    <source>
        <dbReference type="ARBA" id="ARBA00007456"/>
    </source>
</evidence>
<dbReference type="InterPro" id="IPR011051">
    <property type="entry name" value="RmlC_Cupin_sf"/>
</dbReference>
<dbReference type="FunFam" id="2.60.120.10:FF:000047">
    <property type="entry name" value="Auxin-binding protein ABP19a"/>
    <property type="match status" value="1"/>
</dbReference>
<organism evidence="14 15">
    <name type="scientific">Oldenlandia corymbosa var. corymbosa</name>
    <dbReference type="NCBI Taxonomy" id="529605"/>
    <lineage>
        <taxon>Eukaryota</taxon>
        <taxon>Viridiplantae</taxon>
        <taxon>Streptophyta</taxon>
        <taxon>Embryophyta</taxon>
        <taxon>Tracheophyta</taxon>
        <taxon>Spermatophyta</taxon>
        <taxon>Magnoliopsida</taxon>
        <taxon>eudicotyledons</taxon>
        <taxon>Gunneridae</taxon>
        <taxon>Pentapetalae</taxon>
        <taxon>asterids</taxon>
        <taxon>lamiids</taxon>
        <taxon>Gentianales</taxon>
        <taxon>Rubiaceae</taxon>
        <taxon>Rubioideae</taxon>
        <taxon>Spermacoceae</taxon>
        <taxon>Hedyotis-Oldenlandia complex</taxon>
        <taxon>Oldenlandia</taxon>
    </lineage>
</organism>
<keyword evidence="3 12" id="KW-0052">Apoplast</keyword>
<evidence type="ECO:0000256" key="5">
    <source>
        <dbReference type="ARBA" id="ARBA00022723"/>
    </source>
</evidence>
<feature type="chain" id="PRO_5043101685" description="Germin-like protein" evidence="12">
    <location>
        <begin position="24"/>
        <end position="214"/>
    </location>
</feature>
<dbReference type="EMBL" id="OX459120">
    <property type="protein sequence ID" value="CAI9100711.1"/>
    <property type="molecule type" value="Genomic_DNA"/>
</dbReference>
<evidence type="ECO:0000256" key="6">
    <source>
        <dbReference type="ARBA" id="ARBA00022729"/>
    </source>
</evidence>
<dbReference type="PRINTS" id="PR00325">
    <property type="entry name" value="GERMIN"/>
</dbReference>
<evidence type="ECO:0000256" key="11">
    <source>
        <dbReference type="PIRSR" id="PIRSR601929-3"/>
    </source>
</evidence>
<evidence type="ECO:0000256" key="10">
    <source>
        <dbReference type="PIRSR" id="PIRSR601929-2"/>
    </source>
</evidence>
<reference evidence="14" key="1">
    <citation type="submission" date="2023-03" db="EMBL/GenBank/DDBJ databases">
        <authorList>
            <person name="Julca I."/>
        </authorList>
    </citation>
    <scope>NUCLEOTIDE SEQUENCE</scope>
</reference>
<dbReference type="GO" id="GO:0030145">
    <property type="term" value="F:manganese ion binding"/>
    <property type="evidence" value="ECO:0007669"/>
    <property type="project" value="UniProtKB-UniRule"/>
</dbReference>
<feature type="domain" description="Cupin type-1" evidence="13">
    <location>
        <begin position="57"/>
        <end position="204"/>
    </location>
</feature>
<dbReference type="Pfam" id="PF00190">
    <property type="entry name" value="Cupin_1"/>
    <property type="match status" value="1"/>
</dbReference>
<dbReference type="Gene3D" id="2.60.120.10">
    <property type="entry name" value="Jelly Rolls"/>
    <property type="match status" value="1"/>
</dbReference>
<comment type="similarity">
    <text evidence="2 12">Belongs to the germin family.</text>
</comment>
<keyword evidence="7 11" id="KW-1015">Disulfide bond</keyword>
<evidence type="ECO:0000256" key="12">
    <source>
        <dbReference type="RuleBase" id="RU366015"/>
    </source>
</evidence>
<comment type="subcellular location">
    <subcellularLocation>
        <location evidence="1 12">Secreted</location>
        <location evidence="1 12">Extracellular space</location>
        <location evidence="1 12">Apoplast</location>
    </subcellularLocation>
</comment>
<feature type="signal peptide" evidence="12">
    <location>
        <begin position="1"/>
        <end position="23"/>
    </location>
</feature>
<gene>
    <name evidence="14" type="ORF">OLC1_LOCUS10471</name>
</gene>
<dbReference type="InterPro" id="IPR006045">
    <property type="entry name" value="Cupin_1"/>
</dbReference>
<dbReference type="InterPro" id="IPR019780">
    <property type="entry name" value="Germin_Mn-BS"/>
</dbReference>
<keyword evidence="5 9" id="KW-0479">Metal-binding</keyword>
<dbReference type="AlphaFoldDB" id="A0AAV1CZD9"/>
<feature type="binding site" evidence="10">
    <location>
        <position position="107"/>
    </location>
    <ligand>
        <name>Mn(2+)</name>
        <dbReference type="ChEBI" id="CHEBI:29035"/>
    </ligand>
</feature>
<proteinExistence type="inferred from homology"/>
<evidence type="ECO:0000256" key="9">
    <source>
        <dbReference type="PIRSR" id="PIRSR601929-1"/>
    </source>
</evidence>
<name>A0AAV1CZD9_OLDCO</name>
<dbReference type="SUPFAM" id="SSF51182">
    <property type="entry name" value="RmlC-like cupins"/>
    <property type="match status" value="1"/>
</dbReference>
<dbReference type="PANTHER" id="PTHR31238">
    <property type="entry name" value="GERMIN-LIKE PROTEIN SUBFAMILY 3 MEMBER 3"/>
    <property type="match status" value="1"/>
</dbReference>
<dbReference type="Proteomes" id="UP001161247">
    <property type="component" value="Chromosome 3"/>
</dbReference>
<dbReference type="InterPro" id="IPR001929">
    <property type="entry name" value="Germin"/>
</dbReference>
<evidence type="ECO:0000313" key="14">
    <source>
        <dbReference type="EMBL" id="CAI9100711.1"/>
    </source>
</evidence>
<feature type="binding site" evidence="9">
    <location>
        <position position="107"/>
    </location>
    <ligand>
        <name>oxalate</name>
        <dbReference type="ChEBI" id="CHEBI:30623"/>
    </ligand>
</feature>
<keyword evidence="6 12" id="KW-0732">Signal</keyword>
<feature type="binding site" evidence="10">
    <location>
        <position position="152"/>
    </location>
    <ligand>
        <name>Mn(2+)</name>
        <dbReference type="ChEBI" id="CHEBI:29035"/>
    </ligand>
</feature>
<dbReference type="CDD" id="cd02241">
    <property type="entry name" value="cupin_OxOx"/>
    <property type="match status" value="1"/>
</dbReference>
<evidence type="ECO:0000313" key="15">
    <source>
        <dbReference type="Proteomes" id="UP001161247"/>
    </source>
</evidence>
<feature type="binding site" evidence="10">
    <location>
        <position position="112"/>
    </location>
    <ligand>
        <name>Mn(2+)</name>
        <dbReference type="ChEBI" id="CHEBI:29035"/>
    </ligand>
</feature>
<evidence type="ECO:0000256" key="3">
    <source>
        <dbReference type="ARBA" id="ARBA00022523"/>
    </source>
</evidence>
<feature type="disulfide bond" evidence="11">
    <location>
        <begin position="29"/>
        <end position="44"/>
    </location>
</feature>
<dbReference type="GO" id="GO:0048046">
    <property type="term" value="C:apoplast"/>
    <property type="evidence" value="ECO:0007669"/>
    <property type="project" value="UniProtKB-SubCell"/>
</dbReference>
<evidence type="ECO:0000259" key="13">
    <source>
        <dbReference type="SMART" id="SM00835"/>
    </source>
</evidence>
<dbReference type="PROSITE" id="PS00725">
    <property type="entry name" value="GERMIN"/>
    <property type="match status" value="1"/>
</dbReference>
<dbReference type="InterPro" id="IPR014710">
    <property type="entry name" value="RmlC-like_jellyroll"/>
</dbReference>
<feature type="binding site" evidence="9">
    <location>
        <position position="112"/>
    </location>
    <ligand>
        <name>oxalate</name>
        <dbReference type="ChEBI" id="CHEBI:30623"/>
    </ligand>
</feature>
<keyword evidence="4 12" id="KW-0964">Secreted</keyword>
<evidence type="ECO:0000256" key="7">
    <source>
        <dbReference type="ARBA" id="ARBA00023157"/>
    </source>
</evidence>
<evidence type="ECO:0000256" key="8">
    <source>
        <dbReference type="ARBA" id="ARBA00023211"/>
    </source>
</evidence>
<keyword evidence="15" id="KW-1185">Reference proteome</keyword>
<keyword evidence="8 9" id="KW-0464">Manganese</keyword>
<feature type="binding site" evidence="10">
    <location>
        <position position="105"/>
    </location>
    <ligand>
        <name>Mn(2+)</name>
        <dbReference type="ChEBI" id="CHEBI:29035"/>
    </ligand>
</feature>
<sequence>MKMSMRTFLFLSLLTAVAFTTEASVVDFCVADPSLPNGPAGFSCKNPSQVVAKDFFYSLAAKGNTDNVFRSMVTPAFAPVFAGVNGLGISFARVDIEVRGVVPFHTHPGASEIILVTQGIIKVGFVASSDNRVYIQTLRNGDIFVFPQGLLHFQINIGKIPAVVYASFGSDNPRIQIVDSAWFQNDLPTPIVANTTLLAIREVKRLKKLFGGTN</sequence>
<evidence type="ECO:0000256" key="4">
    <source>
        <dbReference type="ARBA" id="ARBA00022525"/>
    </source>
</evidence>